<organism evidence="2">
    <name type="scientific">Anaerolinea thermolimosa</name>
    <dbReference type="NCBI Taxonomy" id="229919"/>
    <lineage>
        <taxon>Bacteria</taxon>
        <taxon>Bacillati</taxon>
        <taxon>Chloroflexota</taxon>
        <taxon>Anaerolineae</taxon>
        <taxon>Anaerolineales</taxon>
        <taxon>Anaerolineaceae</taxon>
        <taxon>Anaerolinea</taxon>
    </lineage>
</organism>
<proteinExistence type="predicted"/>
<dbReference type="SUPFAM" id="SSF109854">
    <property type="entry name" value="DinB/YfiT-like putative metalloenzymes"/>
    <property type="match status" value="1"/>
</dbReference>
<dbReference type="InterPro" id="IPR023214">
    <property type="entry name" value="HAD_sf"/>
</dbReference>
<comment type="caution">
    <text evidence="2">The sequence shown here is derived from an EMBL/GenBank/DDBJ whole genome shotgun (WGS) entry which is preliminary data.</text>
</comment>
<dbReference type="InterPro" id="IPR024775">
    <property type="entry name" value="DinB-like"/>
</dbReference>
<dbReference type="Gene3D" id="3.40.50.1000">
    <property type="entry name" value="HAD superfamily/HAD-like"/>
    <property type="match status" value="1"/>
</dbReference>
<name>A0A7C4KJY9_9CHLR</name>
<accession>A0A7C4KJY9</accession>
<feature type="domain" description="DinB-like" evidence="1">
    <location>
        <begin position="200"/>
        <end position="337"/>
    </location>
</feature>
<dbReference type="SUPFAM" id="SSF56784">
    <property type="entry name" value="HAD-like"/>
    <property type="match status" value="1"/>
</dbReference>
<dbReference type="AlphaFoldDB" id="A0A7C4KJY9"/>
<evidence type="ECO:0000313" key="2">
    <source>
        <dbReference type="EMBL" id="HGS22317.1"/>
    </source>
</evidence>
<dbReference type="Pfam" id="PF12867">
    <property type="entry name" value="DinB_2"/>
    <property type="match status" value="1"/>
</dbReference>
<gene>
    <name evidence="2" type="ORF">ENT37_10660</name>
</gene>
<dbReference type="Gene3D" id="1.20.120.450">
    <property type="entry name" value="dinb family like domain"/>
    <property type="match status" value="1"/>
</dbReference>
<evidence type="ECO:0000259" key="1">
    <source>
        <dbReference type="Pfam" id="PF12867"/>
    </source>
</evidence>
<dbReference type="EMBL" id="DSYK01000526">
    <property type="protein sequence ID" value="HGS22317.1"/>
    <property type="molecule type" value="Genomic_DNA"/>
</dbReference>
<dbReference type="InterPro" id="IPR034660">
    <property type="entry name" value="DinB/YfiT-like"/>
</dbReference>
<dbReference type="InterPro" id="IPR036412">
    <property type="entry name" value="HAD-like_sf"/>
</dbReference>
<protein>
    <recommendedName>
        <fullName evidence="1">DinB-like domain-containing protein</fullName>
    </recommendedName>
</protein>
<sequence>MSEDSICILPRLDGLGGPASFRARLTAGLAARGIRTHSHPEDPTCRAVLVIGGTRRLDWLLRARRRGVRIVQRLDGMNWLHRLRWAELAPENYPYRLISDFQTFHFAKASVSYFGEFLGHLGWDGESPLLMIGDSIERDVIPARQAGIPVFWLKSDGQVSPDAEGIPQGTLADLRRFLETTDISGLKADFSSPSALVAALHAAPALMHHLTRITPPEKWTLRPAPGEWAFNEILCHLRDVEAEVNLPRVEAVLNGENPIITGQNTDPWAEQRRYLEQDGKGAFREFVAARARLVEKLKALSPEEWERPARHTIFGPTHLRELTGFMVEHDRAHFKQAREAVLA</sequence>
<reference evidence="2" key="1">
    <citation type="journal article" date="2020" name="mSystems">
        <title>Genome- and Community-Level Interaction Insights into Carbon Utilization and Element Cycling Functions of Hydrothermarchaeota in Hydrothermal Sediment.</title>
        <authorList>
            <person name="Zhou Z."/>
            <person name="Liu Y."/>
            <person name="Xu W."/>
            <person name="Pan J."/>
            <person name="Luo Z.H."/>
            <person name="Li M."/>
        </authorList>
    </citation>
    <scope>NUCLEOTIDE SEQUENCE [LARGE SCALE GENOMIC DNA]</scope>
    <source>
        <strain evidence="2">SpSt-573</strain>
    </source>
</reference>